<evidence type="ECO:0000256" key="1">
    <source>
        <dbReference type="SAM" id="MobiDB-lite"/>
    </source>
</evidence>
<evidence type="ECO:0000313" key="3">
    <source>
        <dbReference type="Proteomes" id="UP001189429"/>
    </source>
</evidence>
<feature type="region of interest" description="Disordered" evidence="1">
    <location>
        <begin position="64"/>
        <end position="83"/>
    </location>
</feature>
<evidence type="ECO:0000313" key="2">
    <source>
        <dbReference type="EMBL" id="CAK0813694.1"/>
    </source>
</evidence>
<organism evidence="2 3">
    <name type="scientific">Prorocentrum cordatum</name>
    <dbReference type="NCBI Taxonomy" id="2364126"/>
    <lineage>
        <taxon>Eukaryota</taxon>
        <taxon>Sar</taxon>
        <taxon>Alveolata</taxon>
        <taxon>Dinophyceae</taxon>
        <taxon>Prorocentrales</taxon>
        <taxon>Prorocentraceae</taxon>
        <taxon>Prorocentrum</taxon>
    </lineage>
</organism>
<proteinExistence type="predicted"/>
<gene>
    <name evidence="2" type="ORF">PCOR1329_LOCUS17523</name>
</gene>
<dbReference type="EMBL" id="CAUYUJ010005447">
    <property type="protein sequence ID" value="CAK0813694.1"/>
    <property type="molecule type" value="Genomic_DNA"/>
</dbReference>
<sequence length="482" mass="53117">MSADAAPMMSDIPSPPQEPMTAADAYDWDMLPDKLANPSRYEIIAQSEALLDVYSKPMVKYEEDGADADTGVGSTSAEHMSDGKSMEDEVDIVSMQLLAGMPPVDHGDVEASGKAGDKTLQSIYQNIVAAGVPPAPEDSKEDDDDDALIRQFKDALHGGEIMARSAMGQKFATAMKNDEKLERDYGKCKGRDRQRNFKKKWVKDTLNKLIEEKISEKEEDSTTRGKRGKYKPFSIIVRDEGNDELAYKAALNVVKNCFELMQAGKTFVGEPFIKTDMQSERVKFLHLDEYVDSNFKRTKGTEKIFKKSDTETAGSAAEPTTETPKTKQGQETRTPPKGKDPTTNPAKRQRGAQPDAGQPRKAAKFSFTKALKAYADASKAQQSCKDVTHAISTKVDWQKAVGDGMVQGLREAREAVETFLESSPYWANVGLADNFQKWAKTNLEATDIVNETNCSGELDSLVAKLVEATNRCKRVYEASIAA</sequence>
<protein>
    <submittedName>
        <fullName evidence="2">Uncharacterized protein</fullName>
    </submittedName>
</protein>
<dbReference type="Proteomes" id="UP001189429">
    <property type="component" value="Unassembled WGS sequence"/>
</dbReference>
<reference evidence="2" key="1">
    <citation type="submission" date="2023-10" db="EMBL/GenBank/DDBJ databases">
        <authorList>
            <person name="Chen Y."/>
            <person name="Shah S."/>
            <person name="Dougan E. K."/>
            <person name="Thang M."/>
            <person name="Chan C."/>
        </authorList>
    </citation>
    <scope>NUCLEOTIDE SEQUENCE [LARGE SCALE GENOMIC DNA]</scope>
</reference>
<feature type="region of interest" description="Disordered" evidence="1">
    <location>
        <begin position="1"/>
        <end position="21"/>
    </location>
</feature>
<accession>A0ABN9R4I5</accession>
<comment type="caution">
    <text evidence="2">The sequence shown here is derived from an EMBL/GenBank/DDBJ whole genome shotgun (WGS) entry which is preliminary data.</text>
</comment>
<keyword evidence="3" id="KW-1185">Reference proteome</keyword>
<feature type="region of interest" description="Disordered" evidence="1">
    <location>
        <begin position="306"/>
        <end position="362"/>
    </location>
</feature>
<name>A0ABN9R4I5_9DINO</name>